<dbReference type="Gene3D" id="1.10.150.50">
    <property type="entry name" value="Transcription Factor, Ets-1"/>
    <property type="match status" value="1"/>
</dbReference>
<protein>
    <submittedName>
        <fullName evidence="27">Ankyrin repeat-containing protein</fullName>
    </submittedName>
</protein>
<dbReference type="Pfam" id="PF00536">
    <property type="entry name" value="SAM_1"/>
    <property type="match status" value="1"/>
</dbReference>
<keyword evidence="28" id="KW-1185">Reference proteome</keyword>
<dbReference type="Pfam" id="PF00023">
    <property type="entry name" value="Ank"/>
    <property type="match status" value="1"/>
</dbReference>
<dbReference type="GO" id="GO:0004674">
    <property type="term" value="F:protein serine/threonine kinase activity"/>
    <property type="evidence" value="ECO:0007669"/>
    <property type="project" value="UniProtKB-KW"/>
</dbReference>
<keyword evidence="6" id="KW-0808">Transferase</keyword>
<evidence type="ECO:0000259" key="26">
    <source>
        <dbReference type="PROSITE" id="PS50105"/>
    </source>
</evidence>
<dbReference type="InterPro" id="IPR002110">
    <property type="entry name" value="Ankyrin_rpt"/>
</dbReference>
<organism evidence="27 28">
    <name type="scientific">Planoprotostelium fungivorum</name>
    <dbReference type="NCBI Taxonomy" id="1890364"/>
    <lineage>
        <taxon>Eukaryota</taxon>
        <taxon>Amoebozoa</taxon>
        <taxon>Evosea</taxon>
        <taxon>Variosea</taxon>
        <taxon>Cavosteliida</taxon>
        <taxon>Cavosteliaceae</taxon>
        <taxon>Planoprotostelium</taxon>
    </lineage>
</organism>
<evidence type="ECO:0000259" key="25">
    <source>
        <dbReference type="PROSITE" id="PS50011"/>
    </source>
</evidence>
<dbReference type="PROSITE" id="PS50011">
    <property type="entry name" value="PROTEIN_KINASE_DOM"/>
    <property type="match status" value="1"/>
</dbReference>
<evidence type="ECO:0000256" key="2">
    <source>
        <dbReference type="ARBA" id="ARBA00004555"/>
    </source>
</evidence>
<keyword evidence="8" id="KW-0519">Myristate</keyword>
<sequence length="2609" mass="292123">MRSQLFVLVISVLYFVSAQDCIKNSTQASCSSYVYPTESARGDITSLCSAMSFMPGCTLDRTCNTSRSDIADSPYCDEFAVVREICAFDTGMSMMKGCSSYNSMCVSGTAVMQCSLNVLTIPSTMVSNKNEIETVTSRVQIAKNLTLGICNEMTMDGCEKCSATGAPCDWLSVYSNLCIQMPDMSQCGAWQTMCRSIPDWPLCKADSSDSSAPVQMLMYFHTGFSDYILFKGWVPRTSWQYALSFIAVVIIAILHEFLKVGRSLLERRWEYQYIQPKLNNNCENDMTEAGCDKNSRIPPFRPLVDFPRCCLHGLEIAWGLFVMLIAMTYNVGLFIGIIFGAMVGMCLVGSSSGKSRRNFNFPCSGNCLSQHNHHRSNMIGTSFAMHVVVWITIIFIQSILPVSIAIFLSTIVGVTTGLGSEWTSWIWSTRSGNIYFYYYYNRRLERLQRAATSPTYTREERSTLFDRCTATIDNPNEFWSGWFLGAPPQQPKIENAREWILWCLFNATPDQFRQWSSRDPSLESELEDYTRRAEKILQHKFDEGYDKNVRCIRLNIDPVKPTHRPFIFYAATGLLDVSSQLWLLKRGYHRYLPSAASGYRTKFPWDFAHIPGLSHPSGSAVSYWHRPSTTRQTKSKPIVFVHGIGTGLHTYGWLLDVLDRSNPHSDIFLVEILHVSMRIVDRVPNREETVEGIDRMLRDHGQGSAVFCGHSLGTTVAAWVVRAKPQLVSHLVLVDPVCFMLHLPDVAYNFLYRIPRHANETMMNFYVSSEAGIAWALGRHFFWEQNILWSDQLPNETTVIISEDDIIVPAAKIWKYLTGDVPPRRKNGQERLVVEEKGTRLIWNYGLDHGHAILFPEPQRITGDRYPLSPSFAITWCFYHHPPKLMICLARVDMYVCNTPAREAEQQPHLEFHHLLTRYIMGNLFSSLFGRLFGNKDMRILILGLDGAGKTTILYKLQCGEVVTTIPTIGFNVESVTYKNIKFQVWDLGGQTSIRPYWRCYYANTNAIIYVIDSADTERLGISKEELMGMLEEEELKDACLLIFANKQDLPGAATEAQITELLGLTSLKSRQWAIFKTSAIKGDGIYEGLDWLVNALKGKKSCAFITHPPVVGDPTQPIGGLKKFLIPLSVKEGRNLIPDKNGNADPYVVVSLGSYTKKTKPRKKTLCPDWSDTEAFVFPVDNNSSDVTFEVYDSSAKTFLSSHKRMGRAKINIRDLDGNGEQHKWLQLTPLKEKDEVSGDIHFTIQLSRTGEDSTSNLATSNRSNTLPRASLPTEVEHPLFTYIRNSNLDKVREACNDSKMDINMKDKYGYTPLHAACCVFSENDDEVLSLLLNQKGVDVNARNNDDNVPLHYFCAKFLSPNCADAFELFVAKGANVNAQNNIGETPLHKAIFNNQVRILMTGLLIKAGADTNKANSKREIPLHYAVRLGREDLVLILLKGGSEINVKGQMDKSPLDLAVEAKHEKMVHILQRAMELFNWLADPSLQMEKYYTEFLNEDMYKDVMPELDEAILDRMDIKTTGHRLRLLKAAKTLREEMASIKLSPPMGHDSAETSVLTLGTPGSHEDELGKSQQPSAADIEAQLEALKYINKGSWVLVNSECEFTVKLGAGASGTVYKGLFRGGEVAIKVLKTEQSQKELEEFKKEFQIMSTIKSPYIVFFFGAVLEPKLCMVMELCELGSLYHVMNDPKIELDWNRTLQMCKQMTKGIDCLHTHNPQILHRDFKSLNIMVNSKLMCKVGDFGLSRFNTDTQKETLAKMRGTFAYCAPEVYRGEPFSTKADVFSLGIVLWEIVVRCMRREYQRPYQEYPNLCFDFQIIIQTAKKGLRPTVPANCPQVFTDLIKACWAPDAAARPDCAEVIAKLDQLEEDYKSNTAQWKSLIDPPKDLQQTLHTTRTLPKPMNLPALSEIITQPIFNDCTPDGEPPQPHTPERAEQLYWGFIAFAAMASPFISGTTARGRYDSAHRSNIHDRTITLMTVIGQSGAEVYLESSCGLSFSRVVCTNSTSSMKCAVLLLLLCTLSLAVALFEDVEVFDYVIVGGGAAGSMMASRLSEDPTKTVLVLHRGSDEACPACDDSILPSGLTEMGLSGQNGADYFSTTQLFTQRNIREVRTNLPGGGTRIYGGINIPSSKNLIDKTWPAGLKYDVMLPYLNKLQDHFCHYLPFSQTNITAEDCATYHGRPGPIGMTISPPTPGPDYDITLDLFRAAPQYNISVVPDPWNPKYQSKANYVWPTHSFHNRQVPSDIYSKRTRESTWAGYLPLSLRQARSNLVFRTESEAREFVYAKDLTLFPGILARLGLSLLSGLFGAKSTPRVVGVKYEKEGQFHVAFAKKQVVVCAGVEGTPHLLQANGIGPADLLTRHGIPVVADNAAVGQNLAAHQAVAMVFSAKQIIPLRPNNQGMQTRMLLSSPFNQGYPDLEIEVVLGLAVTDLDAAFPGVDPIYFTSASENGSYPFGSVIVEVVDPQWRGSVNVTSKKFQSNSQVEYGWPKDAVSYVTSVDYQKLQHGFTKMRDLFLGNNSFSRKYFQSEIYPGSPANDLFHSARIQHEIYHLTGGMNIGTATDLNGAVKGVSGLSVCDNGLLPHPPNGNPTTTMLALCEYVADKIKQRT</sequence>
<evidence type="ECO:0000256" key="23">
    <source>
        <dbReference type="SAM" id="SignalP"/>
    </source>
</evidence>
<dbReference type="SMART" id="SM00239">
    <property type="entry name" value="C2"/>
    <property type="match status" value="1"/>
</dbReference>
<gene>
    <name evidence="27" type="ORF">PROFUN_00107</name>
</gene>
<feature type="domain" description="C2" evidence="24">
    <location>
        <begin position="1108"/>
        <end position="1227"/>
    </location>
</feature>
<dbReference type="InterPro" id="IPR027417">
    <property type="entry name" value="P-loop_NTPase"/>
</dbReference>
<dbReference type="InterPro" id="IPR001660">
    <property type="entry name" value="SAM"/>
</dbReference>
<dbReference type="CDD" id="cd13999">
    <property type="entry name" value="STKc_MAP3K-like"/>
    <property type="match status" value="1"/>
</dbReference>
<evidence type="ECO:0000256" key="16">
    <source>
        <dbReference type="ARBA" id="ARBA00023136"/>
    </source>
</evidence>
<evidence type="ECO:0000256" key="12">
    <source>
        <dbReference type="ARBA" id="ARBA00022927"/>
    </source>
</evidence>
<keyword evidence="20" id="KW-0040">ANK repeat</keyword>
<evidence type="ECO:0000256" key="11">
    <source>
        <dbReference type="ARBA" id="ARBA00022892"/>
    </source>
</evidence>
<evidence type="ECO:0000256" key="1">
    <source>
        <dbReference type="ARBA" id="ARBA00004370"/>
    </source>
</evidence>
<dbReference type="PRINTS" id="PR00328">
    <property type="entry name" value="SAR1GTPBP"/>
</dbReference>
<dbReference type="GO" id="GO:0016614">
    <property type="term" value="F:oxidoreductase activity, acting on CH-OH group of donors"/>
    <property type="evidence" value="ECO:0007669"/>
    <property type="project" value="InterPro"/>
</dbReference>
<keyword evidence="23" id="KW-0732">Signal</keyword>
<dbReference type="InterPro" id="IPR001245">
    <property type="entry name" value="Ser-Thr/Tyr_kinase_cat_dom"/>
</dbReference>
<dbReference type="InterPro" id="IPR036770">
    <property type="entry name" value="Ankyrin_rpt-contain_sf"/>
</dbReference>
<dbReference type="GO" id="GO:0015031">
    <property type="term" value="P:protein transport"/>
    <property type="evidence" value="ECO:0007669"/>
    <property type="project" value="UniProtKB-KW"/>
</dbReference>
<evidence type="ECO:0000256" key="3">
    <source>
        <dbReference type="ARBA" id="ARBA00008171"/>
    </source>
</evidence>
<keyword evidence="5" id="KW-0813">Transport</keyword>
<dbReference type="InterPro" id="IPR017441">
    <property type="entry name" value="Protein_kinase_ATP_BS"/>
</dbReference>
<dbReference type="Gene3D" id="3.30.200.20">
    <property type="entry name" value="Phosphorylase Kinase, domain 1"/>
    <property type="match status" value="1"/>
</dbReference>
<dbReference type="Pfam" id="PF04145">
    <property type="entry name" value="Ctr"/>
    <property type="match status" value="1"/>
</dbReference>
<dbReference type="InterPro" id="IPR029058">
    <property type="entry name" value="AB_hydrolase_fold"/>
</dbReference>
<dbReference type="FunFam" id="3.40.50.300:FF:000510">
    <property type="entry name" value="ADP-ribosylation factor 1"/>
    <property type="match status" value="1"/>
</dbReference>
<keyword evidence="12" id="KW-0653">Protein transport</keyword>
<dbReference type="Pfam" id="PF05199">
    <property type="entry name" value="GMC_oxred_C"/>
    <property type="match status" value="1"/>
</dbReference>
<dbReference type="Pfam" id="PF07714">
    <property type="entry name" value="PK_Tyr_Ser-Thr"/>
    <property type="match status" value="1"/>
</dbReference>
<evidence type="ECO:0000256" key="17">
    <source>
        <dbReference type="ARBA" id="ARBA00023288"/>
    </source>
</evidence>
<dbReference type="SUPFAM" id="SSF56112">
    <property type="entry name" value="Protein kinase-like (PK-like)"/>
    <property type="match status" value="1"/>
</dbReference>
<feature type="repeat" description="ANK" evidence="20">
    <location>
        <begin position="1384"/>
        <end position="1418"/>
    </location>
</feature>
<comment type="caution">
    <text evidence="27">The sequence shown here is derived from an EMBL/GenBank/DDBJ whole genome shotgun (WGS) entry which is preliminary data.</text>
</comment>
<dbReference type="CDD" id="cd00030">
    <property type="entry name" value="C2"/>
    <property type="match status" value="1"/>
</dbReference>
<dbReference type="GO" id="GO:0005525">
    <property type="term" value="F:GTP binding"/>
    <property type="evidence" value="ECO:0007669"/>
    <property type="project" value="UniProtKB-KW"/>
</dbReference>
<dbReference type="GO" id="GO:0046872">
    <property type="term" value="F:metal ion binding"/>
    <property type="evidence" value="ECO:0007669"/>
    <property type="project" value="UniProtKB-KW"/>
</dbReference>
<dbReference type="InterPro" id="IPR000172">
    <property type="entry name" value="GMC_OxRdtase_N"/>
</dbReference>
<dbReference type="SUPFAM" id="SSF48403">
    <property type="entry name" value="Ankyrin repeat"/>
    <property type="match status" value="1"/>
</dbReference>
<dbReference type="InterPro" id="IPR000008">
    <property type="entry name" value="C2_dom"/>
</dbReference>
<dbReference type="STRING" id="1890364.A0A2P6P0N2"/>
<feature type="chain" id="PRO_5015103876" evidence="23">
    <location>
        <begin position="19"/>
        <end position="2609"/>
    </location>
</feature>
<feature type="transmembrane region" description="Helical" evidence="22">
    <location>
        <begin position="309"/>
        <end position="327"/>
    </location>
</feature>
<evidence type="ECO:0000256" key="13">
    <source>
        <dbReference type="ARBA" id="ARBA00022989"/>
    </source>
</evidence>
<feature type="domain" description="SAM" evidence="26">
    <location>
        <begin position="1477"/>
        <end position="1538"/>
    </location>
</feature>
<feature type="transmembrane region" description="Helical" evidence="22">
    <location>
        <begin position="333"/>
        <end position="350"/>
    </location>
</feature>
<feature type="binding site" evidence="18">
    <location>
        <position position="990"/>
    </location>
    <ligand>
        <name>GTP</name>
        <dbReference type="ChEBI" id="CHEBI:37565"/>
    </ligand>
</feature>
<keyword evidence="10 21" id="KW-0067">ATP-binding</keyword>
<dbReference type="PANTHER" id="PTHR37471">
    <property type="entry name" value="UNNAMED PRODUCT"/>
    <property type="match status" value="1"/>
</dbReference>
<proteinExistence type="inferred from homology"/>
<dbReference type="GO" id="GO:0005375">
    <property type="term" value="F:copper ion transmembrane transporter activity"/>
    <property type="evidence" value="ECO:0007669"/>
    <property type="project" value="InterPro"/>
</dbReference>
<evidence type="ECO:0000256" key="4">
    <source>
        <dbReference type="ARBA" id="ARBA00010290"/>
    </source>
</evidence>
<dbReference type="PROSITE" id="PS51417">
    <property type="entry name" value="ARF"/>
    <property type="match status" value="1"/>
</dbReference>
<dbReference type="PROSITE" id="PS50297">
    <property type="entry name" value="ANK_REP_REGION"/>
    <property type="match status" value="2"/>
</dbReference>
<feature type="binding site" evidence="21">
    <location>
        <position position="1630"/>
    </location>
    <ligand>
        <name>ATP</name>
        <dbReference type="ChEBI" id="CHEBI:30616"/>
    </ligand>
</feature>
<feature type="binding site" evidence="19">
    <location>
        <position position="951"/>
    </location>
    <ligand>
        <name>Mg(2+)</name>
        <dbReference type="ChEBI" id="CHEBI:18420"/>
    </ligand>
</feature>
<keyword evidence="13 22" id="KW-1133">Transmembrane helix</keyword>
<feature type="binding site" evidence="18">
    <location>
        <begin position="1046"/>
        <end position="1049"/>
    </location>
    <ligand>
        <name>GTP</name>
        <dbReference type="ChEBI" id="CHEBI:37565"/>
    </ligand>
</feature>
<dbReference type="InterPro" id="IPR008271">
    <property type="entry name" value="Ser/Thr_kinase_AS"/>
</dbReference>
<dbReference type="GO" id="GO:0005794">
    <property type="term" value="C:Golgi apparatus"/>
    <property type="evidence" value="ECO:0007669"/>
    <property type="project" value="UniProtKB-SubCell"/>
</dbReference>
<dbReference type="PROSITE" id="PS50105">
    <property type="entry name" value="SAM_DOMAIN"/>
    <property type="match status" value="1"/>
</dbReference>
<keyword evidence="11" id="KW-0931">ER-Golgi transport</keyword>
<feature type="binding site" evidence="19">
    <location>
        <position position="968"/>
    </location>
    <ligand>
        <name>Mg(2+)</name>
        <dbReference type="ChEBI" id="CHEBI:18420"/>
    </ligand>
</feature>
<evidence type="ECO:0000256" key="7">
    <source>
        <dbReference type="ARBA" id="ARBA00022692"/>
    </source>
</evidence>
<dbReference type="InterPro" id="IPR000719">
    <property type="entry name" value="Prot_kinase_dom"/>
</dbReference>
<feature type="repeat" description="ANK" evidence="20">
    <location>
        <begin position="1310"/>
        <end position="1346"/>
    </location>
</feature>
<dbReference type="InParanoid" id="A0A2P6P0N2"/>
<feature type="signal peptide" evidence="23">
    <location>
        <begin position="1"/>
        <end position="18"/>
    </location>
</feature>
<dbReference type="SUPFAM" id="SSF49562">
    <property type="entry name" value="C2 domain (Calcium/lipid-binding domain, CaLB)"/>
    <property type="match status" value="1"/>
</dbReference>
<evidence type="ECO:0000256" key="8">
    <source>
        <dbReference type="ARBA" id="ARBA00022707"/>
    </source>
</evidence>
<dbReference type="Gene3D" id="3.50.50.60">
    <property type="entry name" value="FAD/NAD(P)-binding domain"/>
    <property type="match status" value="1"/>
</dbReference>
<evidence type="ECO:0000256" key="6">
    <source>
        <dbReference type="ARBA" id="ARBA00022527"/>
    </source>
</evidence>
<dbReference type="PROSITE" id="PS00107">
    <property type="entry name" value="PROTEIN_KINASE_ATP"/>
    <property type="match status" value="1"/>
</dbReference>
<dbReference type="SMART" id="SM00178">
    <property type="entry name" value="SAR"/>
    <property type="match status" value="1"/>
</dbReference>
<dbReference type="NCBIfam" id="TIGR00231">
    <property type="entry name" value="small_GTP"/>
    <property type="match status" value="1"/>
</dbReference>
<comment type="similarity">
    <text evidence="3">Belongs to the protein kinase superfamily. TKL Ser/Thr protein kinase family. ROCO subfamily.</text>
</comment>
<keyword evidence="15 18" id="KW-0342">GTP-binding</keyword>
<dbReference type="InterPro" id="IPR005225">
    <property type="entry name" value="Small_GTP-bd"/>
</dbReference>
<accession>A0A2P6P0N2</accession>
<evidence type="ECO:0000313" key="27">
    <source>
        <dbReference type="EMBL" id="PRP89765.1"/>
    </source>
</evidence>
<dbReference type="InterPro" id="IPR007867">
    <property type="entry name" value="GMC_OxRtase_C"/>
</dbReference>
<evidence type="ECO:0000256" key="18">
    <source>
        <dbReference type="PIRSR" id="PIRSR606689-1"/>
    </source>
</evidence>
<dbReference type="Gene3D" id="3.30.560.10">
    <property type="entry name" value="Glucose Oxidase, domain 3"/>
    <property type="match status" value="1"/>
</dbReference>
<feature type="repeat" description="ANK" evidence="20">
    <location>
        <begin position="1419"/>
        <end position="1451"/>
    </location>
</feature>
<dbReference type="EMBL" id="MDYQ01000001">
    <property type="protein sequence ID" value="PRP89765.1"/>
    <property type="molecule type" value="Genomic_DNA"/>
</dbReference>
<evidence type="ECO:0000256" key="14">
    <source>
        <dbReference type="ARBA" id="ARBA00023034"/>
    </source>
</evidence>
<dbReference type="Gene3D" id="3.40.50.300">
    <property type="entry name" value="P-loop containing nucleotide triphosphate hydrolases"/>
    <property type="match status" value="1"/>
</dbReference>
<dbReference type="InterPro" id="IPR011009">
    <property type="entry name" value="Kinase-like_dom_sf"/>
</dbReference>
<dbReference type="SUPFAM" id="SSF51905">
    <property type="entry name" value="FAD/NAD(P)-binding domain"/>
    <property type="match status" value="1"/>
</dbReference>
<dbReference type="SMART" id="SM00248">
    <property type="entry name" value="ANK"/>
    <property type="match status" value="6"/>
</dbReference>
<dbReference type="GO" id="GO:0005524">
    <property type="term" value="F:ATP binding"/>
    <property type="evidence" value="ECO:0007669"/>
    <property type="project" value="UniProtKB-UniRule"/>
</dbReference>
<evidence type="ECO:0000313" key="28">
    <source>
        <dbReference type="Proteomes" id="UP000241769"/>
    </source>
</evidence>
<feature type="binding site" evidence="18">
    <location>
        <begin position="944"/>
        <end position="951"/>
    </location>
    <ligand>
        <name>GTP</name>
        <dbReference type="ChEBI" id="CHEBI:37565"/>
    </ligand>
</feature>
<dbReference type="Pfam" id="PF00025">
    <property type="entry name" value="Arf"/>
    <property type="match status" value="1"/>
</dbReference>
<dbReference type="GO" id="GO:0050660">
    <property type="term" value="F:flavin adenine dinucleotide binding"/>
    <property type="evidence" value="ECO:0007669"/>
    <property type="project" value="InterPro"/>
</dbReference>
<evidence type="ECO:0000256" key="19">
    <source>
        <dbReference type="PIRSR" id="PIRSR606689-2"/>
    </source>
</evidence>
<dbReference type="SMART" id="SM00177">
    <property type="entry name" value="ARF"/>
    <property type="match status" value="1"/>
</dbReference>
<feature type="transmembrane region" description="Helical" evidence="22">
    <location>
        <begin position="239"/>
        <end position="258"/>
    </location>
</feature>
<dbReference type="Pfam" id="PF00561">
    <property type="entry name" value="Abhydrolase_1"/>
    <property type="match status" value="1"/>
</dbReference>
<dbReference type="SUPFAM" id="SSF52540">
    <property type="entry name" value="P-loop containing nucleoside triphosphate hydrolases"/>
    <property type="match status" value="1"/>
</dbReference>
<keyword evidence="19" id="KW-0460">Magnesium</keyword>
<evidence type="ECO:0000256" key="10">
    <source>
        <dbReference type="ARBA" id="ARBA00022840"/>
    </source>
</evidence>
<dbReference type="Pfam" id="PF12796">
    <property type="entry name" value="Ank_2"/>
    <property type="match status" value="1"/>
</dbReference>
<dbReference type="SUPFAM" id="SSF53474">
    <property type="entry name" value="alpha/beta-Hydrolases"/>
    <property type="match status" value="1"/>
</dbReference>
<dbReference type="GO" id="GO:0016020">
    <property type="term" value="C:membrane"/>
    <property type="evidence" value="ECO:0007669"/>
    <property type="project" value="UniProtKB-SubCell"/>
</dbReference>
<dbReference type="Gene3D" id="1.25.40.20">
    <property type="entry name" value="Ankyrin repeat-containing domain"/>
    <property type="match status" value="1"/>
</dbReference>
<keyword evidence="7 22" id="KW-0812">Transmembrane</keyword>
<keyword evidence="9 18" id="KW-0547">Nucleotide-binding</keyword>
<evidence type="ECO:0000256" key="15">
    <source>
        <dbReference type="ARBA" id="ARBA00023134"/>
    </source>
</evidence>
<evidence type="ECO:0000256" key="20">
    <source>
        <dbReference type="PROSITE-ProRule" id="PRU00023"/>
    </source>
</evidence>
<comment type="similarity">
    <text evidence="4">Belongs to the small GTPase superfamily. Arf family.</text>
</comment>
<dbReference type="SUPFAM" id="SSF47769">
    <property type="entry name" value="SAM/Pointed domain"/>
    <property type="match status" value="1"/>
</dbReference>
<dbReference type="InterPro" id="IPR000073">
    <property type="entry name" value="AB_hydrolase_1"/>
</dbReference>
<dbReference type="GO" id="GO:0016192">
    <property type="term" value="P:vesicle-mediated transport"/>
    <property type="evidence" value="ECO:0007669"/>
    <property type="project" value="UniProtKB-KW"/>
</dbReference>
<dbReference type="PROSITE" id="PS00108">
    <property type="entry name" value="PROTEIN_KINASE_ST"/>
    <property type="match status" value="1"/>
</dbReference>
<dbReference type="PANTHER" id="PTHR37471:SF1">
    <property type="entry name" value="AB HYDROLASE-1 DOMAIN-CONTAINING PROTEIN"/>
    <property type="match status" value="1"/>
</dbReference>
<dbReference type="Proteomes" id="UP000241769">
    <property type="component" value="Unassembled WGS sequence"/>
</dbReference>
<dbReference type="OrthoDB" id="20088at2759"/>
<feature type="domain" description="Protein kinase" evidence="25">
    <location>
        <begin position="1603"/>
        <end position="1867"/>
    </location>
</feature>
<dbReference type="Gene3D" id="1.10.510.10">
    <property type="entry name" value="Transferase(Phosphotransferase) domain 1"/>
    <property type="match status" value="1"/>
</dbReference>
<dbReference type="InterPro" id="IPR006689">
    <property type="entry name" value="Small_GTPase_ARF/SAR"/>
</dbReference>
<dbReference type="CDD" id="cd04151">
    <property type="entry name" value="Arl1"/>
    <property type="match status" value="1"/>
</dbReference>
<dbReference type="InterPro" id="IPR035892">
    <property type="entry name" value="C2_domain_sf"/>
</dbReference>
<keyword evidence="16 22" id="KW-0472">Membrane</keyword>
<keyword evidence="17" id="KW-0449">Lipoprotein</keyword>
<dbReference type="PROSITE" id="PS50004">
    <property type="entry name" value="C2"/>
    <property type="match status" value="1"/>
</dbReference>
<dbReference type="SMART" id="SM00175">
    <property type="entry name" value="RAB"/>
    <property type="match status" value="1"/>
</dbReference>
<keyword evidence="19" id="KW-0479">Metal-binding</keyword>
<dbReference type="GO" id="GO:0003924">
    <property type="term" value="F:GTPase activity"/>
    <property type="evidence" value="ECO:0007669"/>
    <property type="project" value="InterPro"/>
</dbReference>
<dbReference type="Pfam" id="PF00168">
    <property type="entry name" value="C2"/>
    <property type="match status" value="1"/>
</dbReference>
<evidence type="ECO:0000256" key="5">
    <source>
        <dbReference type="ARBA" id="ARBA00022448"/>
    </source>
</evidence>
<keyword evidence="14" id="KW-0333">Golgi apparatus</keyword>
<dbReference type="Gene3D" id="2.60.40.150">
    <property type="entry name" value="C2 domain"/>
    <property type="match status" value="1"/>
</dbReference>
<dbReference type="PROSITE" id="PS50088">
    <property type="entry name" value="ANK_REPEAT"/>
    <property type="match status" value="3"/>
</dbReference>
<evidence type="ECO:0000259" key="24">
    <source>
        <dbReference type="PROSITE" id="PS50004"/>
    </source>
</evidence>
<feature type="transmembrane region" description="Helical" evidence="22">
    <location>
        <begin position="383"/>
        <end position="410"/>
    </location>
</feature>
<evidence type="ECO:0000256" key="21">
    <source>
        <dbReference type="PROSITE-ProRule" id="PRU10141"/>
    </source>
</evidence>
<dbReference type="InterPro" id="IPR007274">
    <property type="entry name" value="Cop_transporter"/>
</dbReference>
<dbReference type="InterPro" id="IPR036188">
    <property type="entry name" value="FAD/NAD-bd_sf"/>
</dbReference>
<dbReference type="InterPro" id="IPR013761">
    <property type="entry name" value="SAM/pointed_sf"/>
</dbReference>
<name>A0A2P6P0N2_9EUKA</name>
<comment type="subcellular location">
    <subcellularLocation>
        <location evidence="2">Golgi apparatus</location>
    </subcellularLocation>
    <subcellularLocation>
        <location evidence="1">Membrane</location>
    </subcellularLocation>
</comment>
<reference evidence="27 28" key="1">
    <citation type="journal article" date="2018" name="Genome Biol. Evol.">
        <title>Multiple Roots of Fruiting Body Formation in Amoebozoa.</title>
        <authorList>
            <person name="Hillmann F."/>
            <person name="Forbes G."/>
            <person name="Novohradska S."/>
            <person name="Ferling I."/>
            <person name="Riege K."/>
            <person name="Groth M."/>
            <person name="Westermann M."/>
            <person name="Marz M."/>
            <person name="Spaller T."/>
            <person name="Winckler T."/>
            <person name="Schaap P."/>
            <person name="Glockner G."/>
        </authorList>
    </citation>
    <scope>NUCLEOTIDE SEQUENCE [LARGE SCALE GENOMIC DNA]</scope>
    <source>
        <strain evidence="27 28">Jena</strain>
    </source>
</reference>
<dbReference type="Pfam" id="PF00732">
    <property type="entry name" value="GMC_oxred_N"/>
    <property type="match status" value="1"/>
</dbReference>
<keyword evidence="6" id="KW-0723">Serine/threonine-protein kinase</keyword>
<evidence type="ECO:0000256" key="9">
    <source>
        <dbReference type="ARBA" id="ARBA00022741"/>
    </source>
</evidence>
<evidence type="ECO:0000256" key="22">
    <source>
        <dbReference type="SAM" id="Phobius"/>
    </source>
</evidence>
<dbReference type="Gene3D" id="3.40.50.1820">
    <property type="entry name" value="alpha/beta hydrolase"/>
    <property type="match status" value="1"/>
</dbReference>
<keyword evidence="6" id="KW-0418">Kinase</keyword>